<evidence type="ECO:0000313" key="3">
    <source>
        <dbReference type="EMBL" id="GLS64011.1"/>
    </source>
</evidence>
<dbReference type="Gene3D" id="3.40.1230.10">
    <property type="entry name" value="MTH938-like"/>
    <property type="match status" value="1"/>
</dbReference>
<sequence length="145" mass="15329">MREPRRPQDGSQEGIQDGREDGPHGGFVPGRHLIDAYGAGGFRFAEMSHRGSILALPSGVRAWDVTEASAIDRDALRPVQAEAGAIELLLVGTGLDIVPLPAPLRAWLKENGIGLDVMQTGAAARTYNILVAENRKVAAALIAVA</sequence>
<reference evidence="3" key="4">
    <citation type="submission" date="2023-01" db="EMBL/GenBank/DDBJ databases">
        <title>Draft genome sequence of Methylobacterium oxalidis strain NBRC 107715.</title>
        <authorList>
            <person name="Sun Q."/>
            <person name="Mori K."/>
        </authorList>
    </citation>
    <scope>NUCLEOTIDE SEQUENCE</scope>
    <source>
        <strain evidence="3">NBRC 107715</strain>
    </source>
</reference>
<dbReference type="OrthoDB" id="7351393at2"/>
<dbReference type="Proteomes" id="UP000321960">
    <property type="component" value="Unassembled WGS sequence"/>
</dbReference>
<reference evidence="5" key="2">
    <citation type="journal article" date="2019" name="Int. J. Syst. Evol. Microbiol.">
        <title>The Global Catalogue of Microorganisms (GCM) 10K type strain sequencing project: providing services to taxonomists for standard genome sequencing and annotation.</title>
        <authorList>
            <consortium name="The Broad Institute Genomics Platform"/>
            <consortium name="The Broad Institute Genome Sequencing Center for Infectious Disease"/>
            <person name="Wu L."/>
            <person name="Ma J."/>
        </authorList>
    </citation>
    <scope>NUCLEOTIDE SEQUENCE [LARGE SCALE GENOMIC DNA]</scope>
    <source>
        <strain evidence="5">NBRC 107715</strain>
    </source>
</reference>
<dbReference type="PANTHER" id="PTHR21192">
    <property type="entry name" value="NUCLEAR PROTEIN E3-3"/>
    <property type="match status" value="1"/>
</dbReference>
<accession>A0A512J281</accession>
<dbReference type="EMBL" id="BJZU01000033">
    <property type="protein sequence ID" value="GEP03979.1"/>
    <property type="molecule type" value="Genomic_DNA"/>
</dbReference>
<proteinExistence type="predicted"/>
<feature type="region of interest" description="Disordered" evidence="1">
    <location>
        <begin position="1"/>
        <end position="27"/>
    </location>
</feature>
<keyword evidence="5" id="KW-1185">Reference proteome</keyword>
<dbReference type="Pfam" id="PF04430">
    <property type="entry name" value="DUF498"/>
    <property type="match status" value="1"/>
</dbReference>
<evidence type="ECO:0000313" key="5">
    <source>
        <dbReference type="Proteomes" id="UP001156856"/>
    </source>
</evidence>
<dbReference type="CDD" id="cd00248">
    <property type="entry name" value="Mth938-like"/>
    <property type="match status" value="1"/>
</dbReference>
<dbReference type="SUPFAM" id="SSF64076">
    <property type="entry name" value="MTH938-like"/>
    <property type="match status" value="1"/>
</dbReference>
<dbReference type="AlphaFoldDB" id="A0A512J281"/>
<name>A0A512J281_9HYPH</name>
<dbReference type="PANTHER" id="PTHR21192:SF2">
    <property type="entry name" value="NADH DEHYDROGENASE [UBIQUINONE] 1 ALPHA SUBCOMPLEX ASSEMBLY FACTOR 3"/>
    <property type="match status" value="1"/>
</dbReference>
<protein>
    <submittedName>
        <fullName evidence="2">Membrane protein</fullName>
    </submittedName>
</protein>
<organism evidence="2 4">
    <name type="scientific">Methylobacterium oxalidis</name>
    <dbReference type="NCBI Taxonomy" id="944322"/>
    <lineage>
        <taxon>Bacteria</taxon>
        <taxon>Pseudomonadati</taxon>
        <taxon>Pseudomonadota</taxon>
        <taxon>Alphaproteobacteria</taxon>
        <taxon>Hyphomicrobiales</taxon>
        <taxon>Methylobacteriaceae</taxon>
        <taxon>Methylobacterium</taxon>
    </lineage>
</organism>
<reference evidence="3" key="1">
    <citation type="journal article" date="2014" name="Int. J. Syst. Evol. Microbiol.">
        <title>Complete genome of a new Firmicutes species belonging to the dominant human colonic microbiota ('Ruminococcus bicirculans') reveals two chromosomes and a selective capacity to utilize plant glucans.</title>
        <authorList>
            <consortium name="NISC Comparative Sequencing Program"/>
            <person name="Wegmann U."/>
            <person name="Louis P."/>
            <person name="Goesmann A."/>
            <person name="Henrissat B."/>
            <person name="Duncan S.H."/>
            <person name="Flint H.J."/>
        </authorList>
    </citation>
    <scope>NUCLEOTIDE SEQUENCE</scope>
    <source>
        <strain evidence="3">NBRC 107715</strain>
    </source>
</reference>
<reference evidence="2 4" key="3">
    <citation type="submission" date="2019-07" db="EMBL/GenBank/DDBJ databases">
        <title>Whole genome shotgun sequence of Methylobacterium oxalidis NBRC 107715.</title>
        <authorList>
            <person name="Hosoyama A."/>
            <person name="Uohara A."/>
            <person name="Ohji S."/>
            <person name="Ichikawa N."/>
        </authorList>
    </citation>
    <scope>NUCLEOTIDE SEQUENCE [LARGE SCALE GENOMIC DNA]</scope>
    <source>
        <strain evidence="2 4">NBRC 107715</strain>
    </source>
</reference>
<evidence type="ECO:0000313" key="2">
    <source>
        <dbReference type="EMBL" id="GEP03979.1"/>
    </source>
</evidence>
<gene>
    <name evidence="3" type="ORF">GCM10007888_23920</name>
    <name evidence="2" type="ORF">MOX02_20170</name>
</gene>
<dbReference type="RefSeq" id="WP_147025642.1">
    <property type="nucleotide sequence ID" value="NZ_BJZU01000033.1"/>
</dbReference>
<dbReference type="InterPro" id="IPR036748">
    <property type="entry name" value="MTH938-like_sf"/>
</dbReference>
<dbReference type="Proteomes" id="UP001156856">
    <property type="component" value="Unassembled WGS sequence"/>
</dbReference>
<evidence type="ECO:0000313" key="4">
    <source>
        <dbReference type="Proteomes" id="UP000321960"/>
    </source>
</evidence>
<dbReference type="InterPro" id="IPR007523">
    <property type="entry name" value="NDUFAF3/AAMDC"/>
</dbReference>
<dbReference type="EMBL" id="BSPK01000033">
    <property type="protein sequence ID" value="GLS64011.1"/>
    <property type="molecule type" value="Genomic_DNA"/>
</dbReference>
<evidence type="ECO:0000256" key="1">
    <source>
        <dbReference type="SAM" id="MobiDB-lite"/>
    </source>
</evidence>
<comment type="caution">
    <text evidence="2">The sequence shown here is derived from an EMBL/GenBank/DDBJ whole genome shotgun (WGS) entry which is preliminary data.</text>
</comment>